<feature type="domain" description="DNA polymerase Y-family little finger" evidence="2">
    <location>
        <begin position="242"/>
        <end position="320"/>
    </location>
</feature>
<proteinExistence type="predicted"/>
<reference evidence="3 4" key="1">
    <citation type="submission" date="2019-09" db="EMBL/GenBank/DDBJ databases">
        <title>Genome sequence of Rhodovastum atsumiense, a diverse member of the Acetobacteraceae family of non-sulfur purple photosynthetic bacteria.</title>
        <authorList>
            <person name="Meyer T."/>
            <person name="Kyndt J."/>
        </authorList>
    </citation>
    <scope>NUCLEOTIDE SEQUENCE [LARGE SCALE GENOMIC DNA]</scope>
    <source>
        <strain evidence="3 4">DSM 21279</strain>
    </source>
</reference>
<evidence type="ECO:0000259" key="2">
    <source>
        <dbReference type="Pfam" id="PF11799"/>
    </source>
</evidence>
<evidence type="ECO:0000313" key="3">
    <source>
        <dbReference type="EMBL" id="KAA5611966.1"/>
    </source>
</evidence>
<dbReference type="EMBL" id="VWPK01000016">
    <property type="protein sequence ID" value="KAA5611966.1"/>
    <property type="molecule type" value="Genomic_DNA"/>
</dbReference>
<dbReference type="AlphaFoldDB" id="A0A5M6IUK4"/>
<dbReference type="CDD" id="cd03468">
    <property type="entry name" value="PolY_like"/>
    <property type="match status" value="1"/>
</dbReference>
<dbReference type="GO" id="GO:0003684">
    <property type="term" value="F:damaged DNA binding"/>
    <property type="evidence" value="ECO:0007669"/>
    <property type="project" value="InterPro"/>
</dbReference>
<dbReference type="GO" id="GO:0006281">
    <property type="term" value="P:DNA repair"/>
    <property type="evidence" value="ECO:0007669"/>
    <property type="project" value="InterPro"/>
</dbReference>
<dbReference type="InterPro" id="IPR017961">
    <property type="entry name" value="DNA_pol_Y-fam_little_finger"/>
</dbReference>
<dbReference type="PANTHER" id="PTHR35369">
    <property type="entry name" value="BLR3025 PROTEIN-RELATED"/>
    <property type="match status" value="1"/>
</dbReference>
<dbReference type="Pfam" id="PF11799">
    <property type="entry name" value="IMS_C"/>
    <property type="match status" value="1"/>
</dbReference>
<evidence type="ECO:0000256" key="1">
    <source>
        <dbReference type="ARBA" id="ARBA00022763"/>
    </source>
</evidence>
<organism evidence="3 4">
    <name type="scientific">Rhodovastum atsumiense</name>
    <dbReference type="NCBI Taxonomy" id="504468"/>
    <lineage>
        <taxon>Bacteria</taxon>
        <taxon>Pseudomonadati</taxon>
        <taxon>Pseudomonadota</taxon>
        <taxon>Alphaproteobacteria</taxon>
        <taxon>Acetobacterales</taxon>
        <taxon>Acetobacteraceae</taxon>
        <taxon>Rhodovastum</taxon>
    </lineage>
</organism>
<dbReference type="InterPro" id="IPR043502">
    <property type="entry name" value="DNA/RNA_pol_sf"/>
</dbReference>
<dbReference type="OrthoDB" id="9788640at2"/>
<evidence type="ECO:0000313" key="4">
    <source>
        <dbReference type="Proteomes" id="UP000325255"/>
    </source>
</evidence>
<dbReference type="PANTHER" id="PTHR35369:SF2">
    <property type="entry name" value="BLR3025 PROTEIN"/>
    <property type="match status" value="1"/>
</dbReference>
<dbReference type="SUPFAM" id="SSF56672">
    <property type="entry name" value="DNA/RNA polymerases"/>
    <property type="match status" value="1"/>
</dbReference>
<dbReference type="RefSeq" id="WP_150040976.1">
    <property type="nucleotide sequence ID" value="NZ_OW485601.1"/>
</dbReference>
<keyword evidence="1" id="KW-0227">DNA damage</keyword>
<sequence length="496" mass="54015">MSQRRFLALVLPRLATDRLRRCEPALRGQPLATWTTQGQQRRLVAVDAPGTTLRPGQALADAQAMHPALVLRPDDPAADRAALERLALWALRFTPLAAVDPPDGLILDVTGCTDFCGGEAALLDQIHASLARGGFTARAVLAGVAAVATALARAGRHGTILPPGKERVAMATLPLGVLRLDPDCLTGLHRLGLQRVGEVLRQPRGPLVRRFGRELADALDGLAGTRSRPLQPVRPTPGLAVARDFVEPVLTRPGIERALDQLLDRLCRALEAAGQGARQVTLRAVRVDHHVQDLIIGTVRPTRQPAHLRRLFAGKLERLEPGAGFERFTLRADVTNPLDAVQQGIPVSGKDPGRSEAALANLFDRLSQRVAVWRLMPVASHWPERAVRRVGASDPVSPLLPEPRRARPVCLLSRPLPLQVVLSKPDGPPAGLCLDGVMHPVAWAEGPERLEPEWWRESAARPVRDYYRVSLVSGARLWIGCVPVRPGHWFLHGHFP</sequence>
<gene>
    <name evidence="3" type="ORF">F1189_11955</name>
</gene>
<protein>
    <submittedName>
        <fullName evidence="3">DNA polymerase Y family protein</fullName>
    </submittedName>
</protein>
<dbReference type="Proteomes" id="UP000325255">
    <property type="component" value="Unassembled WGS sequence"/>
</dbReference>
<dbReference type="InterPro" id="IPR050356">
    <property type="entry name" value="SulA_CellDiv_inhibitor"/>
</dbReference>
<comment type="caution">
    <text evidence="3">The sequence shown here is derived from an EMBL/GenBank/DDBJ whole genome shotgun (WGS) entry which is preliminary data.</text>
</comment>
<name>A0A5M6IUK4_9PROT</name>
<keyword evidence="4" id="KW-1185">Reference proteome</keyword>
<accession>A0A5M6IUK4</accession>